<dbReference type="GO" id="GO:0005576">
    <property type="term" value="C:extracellular region"/>
    <property type="evidence" value="ECO:0007669"/>
    <property type="project" value="UniProtKB-SubCell"/>
</dbReference>
<keyword evidence="8" id="KW-0843">Virulence</keyword>
<dbReference type="AlphaFoldDB" id="A0A168L0C0"/>
<dbReference type="Proteomes" id="UP000076881">
    <property type="component" value="Unassembled WGS sequence"/>
</dbReference>
<organism evidence="15 16">
    <name type="scientific">Akanthomyces lecanii RCEF 1005</name>
    <dbReference type="NCBI Taxonomy" id="1081108"/>
    <lineage>
        <taxon>Eukaryota</taxon>
        <taxon>Fungi</taxon>
        <taxon>Dikarya</taxon>
        <taxon>Ascomycota</taxon>
        <taxon>Pezizomycotina</taxon>
        <taxon>Sordariomycetes</taxon>
        <taxon>Hypocreomycetidae</taxon>
        <taxon>Hypocreales</taxon>
        <taxon>Cordycipitaceae</taxon>
        <taxon>Akanthomyces</taxon>
        <taxon>Cordyceps confragosa</taxon>
    </lineage>
</organism>
<evidence type="ECO:0000256" key="5">
    <source>
        <dbReference type="ARBA" id="ARBA00022525"/>
    </source>
</evidence>
<keyword evidence="6 14" id="KW-0732">Signal</keyword>
<evidence type="ECO:0000256" key="3">
    <source>
        <dbReference type="ARBA" id="ARBA00013095"/>
    </source>
</evidence>
<evidence type="ECO:0000256" key="8">
    <source>
        <dbReference type="ARBA" id="ARBA00023026"/>
    </source>
</evidence>
<feature type="active site" description="Proton donor/acceptor" evidence="11">
    <location>
        <position position="199"/>
    </location>
</feature>
<comment type="similarity">
    <text evidence="2 13">Belongs to the cutinase family.</text>
</comment>
<evidence type="ECO:0000256" key="2">
    <source>
        <dbReference type="ARBA" id="ARBA00007534"/>
    </source>
</evidence>
<dbReference type="InterPro" id="IPR029058">
    <property type="entry name" value="AB_hydrolase_fold"/>
</dbReference>
<dbReference type="SMART" id="SM01110">
    <property type="entry name" value="Cutinase"/>
    <property type="match status" value="1"/>
</dbReference>
<dbReference type="EC" id="3.1.1.74" evidence="3 13"/>
<keyword evidence="16" id="KW-1185">Reference proteome</keyword>
<accession>A0A168L0C0</accession>
<feature type="disulfide bond" evidence="12">
    <location>
        <begin position="181"/>
        <end position="188"/>
    </location>
</feature>
<dbReference type="InterPro" id="IPR000675">
    <property type="entry name" value="Cutinase/axe"/>
</dbReference>
<evidence type="ECO:0000256" key="1">
    <source>
        <dbReference type="ARBA" id="ARBA00004613"/>
    </source>
</evidence>
<dbReference type="PANTHER" id="PTHR48250">
    <property type="entry name" value="CUTINASE 2-RELATED"/>
    <property type="match status" value="1"/>
</dbReference>
<comment type="subcellular location">
    <subcellularLocation>
        <location evidence="1 13">Secreted</location>
    </subcellularLocation>
</comment>
<dbReference type="PANTHER" id="PTHR48250:SF3">
    <property type="entry name" value="CUTINASE 1-RELATED"/>
    <property type="match status" value="1"/>
</dbReference>
<keyword evidence="9 12" id="KW-1015">Disulfide bond</keyword>
<dbReference type="GO" id="GO:0016052">
    <property type="term" value="P:carbohydrate catabolic process"/>
    <property type="evidence" value="ECO:0007669"/>
    <property type="project" value="TreeGrafter"/>
</dbReference>
<comment type="catalytic activity">
    <reaction evidence="10 13">
        <text>cutin + H2O = cutin monomers.</text>
        <dbReference type="EC" id="3.1.1.74"/>
    </reaction>
</comment>
<evidence type="ECO:0000256" key="14">
    <source>
        <dbReference type="SAM" id="SignalP"/>
    </source>
</evidence>
<proteinExistence type="inferred from homology"/>
<feature type="disulfide bond" evidence="12">
    <location>
        <begin position="42"/>
        <end position="119"/>
    </location>
</feature>
<gene>
    <name evidence="15" type="ORF">LEL_02075</name>
</gene>
<dbReference type="InterPro" id="IPR011150">
    <property type="entry name" value="Cutinase_monf"/>
</dbReference>
<feature type="active site" evidence="11">
    <location>
        <position position="185"/>
    </location>
</feature>
<dbReference type="Gene3D" id="3.40.50.1820">
    <property type="entry name" value="alpha/beta hydrolase"/>
    <property type="match status" value="1"/>
</dbReference>
<keyword evidence="5 13" id="KW-0964">Secreted</keyword>
<feature type="chain" id="PRO_5013334658" description="Cutinase" evidence="14">
    <location>
        <begin position="16"/>
        <end position="234"/>
    </location>
</feature>
<evidence type="ECO:0000313" key="15">
    <source>
        <dbReference type="EMBL" id="OAA82530.1"/>
    </source>
</evidence>
<dbReference type="Pfam" id="PF01083">
    <property type="entry name" value="Cutinase"/>
    <property type="match status" value="1"/>
</dbReference>
<evidence type="ECO:0000256" key="13">
    <source>
        <dbReference type="RuleBase" id="RU361263"/>
    </source>
</evidence>
<dbReference type="OrthoDB" id="3225429at2759"/>
<dbReference type="SUPFAM" id="SSF53474">
    <property type="entry name" value="alpha/beta-Hydrolases"/>
    <property type="match status" value="1"/>
</dbReference>
<reference evidence="15 16" key="1">
    <citation type="journal article" date="2016" name="Genome Biol. Evol.">
        <title>Divergent and convergent evolution of fungal pathogenicity.</title>
        <authorList>
            <person name="Shang Y."/>
            <person name="Xiao G."/>
            <person name="Zheng P."/>
            <person name="Cen K."/>
            <person name="Zhan S."/>
            <person name="Wang C."/>
        </authorList>
    </citation>
    <scope>NUCLEOTIDE SEQUENCE [LARGE SCALE GENOMIC DNA]</scope>
    <source>
        <strain evidence="15 16">RCEF 1005</strain>
    </source>
</reference>
<dbReference type="GO" id="GO:0050525">
    <property type="term" value="F:cutinase activity"/>
    <property type="evidence" value="ECO:0007669"/>
    <property type="project" value="UniProtKB-UniRule"/>
</dbReference>
<sequence length="234" mass="25614">MKAVIFLSLLTLASAAPKKKGPPVDPTVANEFNLDHKDSENCPGLLLLWARGTDQEGNMGASPGPQLAKMLKEEFNLAQIQGINYPACVEDVLLPKGTTEAAIANMTDYVQQVWENKKCPYTPVILGGYSQGAAVVHGAVDQLSEKHFWHVKGVVTFGDTRKTIDGGKFGNLEPVRSLNICNDGDTICTNGTMEITDAHSDYAKHVQKAYDHICKVVHMKPAKGKKQTWRETEH</sequence>
<evidence type="ECO:0000256" key="4">
    <source>
        <dbReference type="ARBA" id="ARBA00022487"/>
    </source>
</evidence>
<keyword evidence="4 13" id="KW-0719">Serine esterase</keyword>
<keyword evidence="7 13" id="KW-0378">Hydrolase</keyword>
<name>A0A168L0C0_CORDF</name>
<evidence type="ECO:0000256" key="10">
    <source>
        <dbReference type="ARBA" id="ARBA00034045"/>
    </source>
</evidence>
<evidence type="ECO:0000256" key="12">
    <source>
        <dbReference type="PIRSR" id="PIRSR611150-2"/>
    </source>
</evidence>
<feature type="signal peptide" evidence="14">
    <location>
        <begin position="1"/>
        <end position="15"/>
    </location>
</feature>
<dbReference type="STRING" id="1081108.A0A168L0C0"/>
<evidence type="ECO:0000256" key="6">
    <source>
        <dbReference type="ARBA" id="ARBA00022729"/>
    </source>
</evidence>
<feature type="active site" description="Nucleophile" evidence="11">
    <location>
        <position position="130"/>
    </location>
</feature>
<dbReference type="InterPro" id="IPR043580">
    <property type="entry name" value="CUTINASE_1"/>
</dbReference>
<protein>
    <recommendedName>
        <fullName evidence="3 13">Cutinase</fullName>
        <ecNumber evidence="3 13">3.1.1.74</ecNumber>
    </recommendedName>
</protein>
<comment type="caution">
    <text evidence="15">The sequence shown here is derived from an EMBL/GenBank/DDBJ whole genome shotgun (WGS) entry which is preliminary data.</text>
</comment>
<comment type="function">
    <text evidence="13">Catalyzes the hydrolysis of complex carboxylic polyesters found in the cell wall of plants. Degrades cutin, a macromolecule that forms the structure of the plant cuticle.</text>
</comment>
<evidence type="ECO:0000256" key="9">
    <source>
        <dbReference type="ARBA" id="ARBA00023157"/>
    </source>
</evidence>
<evidence type="ECO:0000256" key="11">
    <source>
        <dbReference type="PIRSR" id="PIRSR611150-1"/>
    </source>
</evidence>
<evidence type="ECO:0000313" key="16">
    <source>
        <dbReference type="Proteomes" id="UP000076881"/>
    </source>
</evidence>
<dbReference type="PROSITE" id="PS00155">
    <property type="entry name" value="CUTINASE_1"/>
    <property type="match status" value="1"/>
</dbReference>
<dbReference type="PRINTS" id="PR00129">
    <property type="entry name" value="CUTINASE"/>
</dbReference>
<dbReference type="EMBL" id="AZHF01000001">
    <property type="protein sequence ID" value="OAA82530.1"/>
    <property type="molecule type" value="Genomic_DNA"/>
</dbReference>
<evidence type="ECO:0000256" key="7">
    <source>
        <dbReference type="ARBA" id="ARBA00022801"/>
    </source>
</evidence>